<organism evidence="3 4">
    <name type="scientific">Dimorphilus gyrociliatus</name>
    <dbReference type="NCBI Taxonomy" id="2664684"/>
    <lineage>
        <taxon>Eukaryota</taxon>
        <taxon>Metazoa</taxon>
        <taxon>Spiralia</taxon>
        <taxon>Lophotrochozoa</taxon>
        <taxon>Annelida</taxon>
        <taxon>Polychaeta</taxon>
        <taxon>Polychaeta incertae sedis</taxon>
        <taxon>Dinophilidae</taxon>
        <taxon>Dimorphilus</taxon>
    </lineage>
</organism>
<evidence type="ECO:0000313" key="3">
    <source>
        <dbReference type="EMBL" id="CAD5125889.1"/>
    </source>
</evidence>
<dbReference type="PROSITE" id="PS50010">
    <property type="entry name" value="DH_2"/>
    <property type="match status" value="1"/>
</dbReference>
<protein>
    <submittedName>
        <fullName evidence="3">DgyrCDS14078</fullName>
    </submittedName>
</protein>
<evidence type="ECO:0000256" key="1">
    <source>
        <dbReference type="SAM" id="MobiDB-lite"/>
    </source>
</evidence>
<proteinExistence type="predicted"/>
<dbReference type="OrthoDB" id="9997817at2759"/>
<evidence type="ECO:0000259" key="2">
    <source>
        <dbReference type="PROSITE" id="PS50010"/>
    </source>
</evidence>
<dbReference type="GO" id="GO:0005096">
    <property type="term" value="F:GTPase activator activity"/>
    <property type="evidence" value="ECO:0007669"/>
    <property type="project" value="InterPro"/>
</dbReference>
<dbReference type="InterPro" id="IPR049395">
    <property type="entry name" value="ECT2_PH"/>
</dbReference>
<dbReference type="GO" id="GO:0005085">
    <property type="term" value="F:guanyl-nucleotide exchange factor activity"/>
    <property type="evidence" value="ECO:0007669"/>
    <property type="project" value="InterPro"/>
</dbReference>
<dbReference type="GO" id="GO:0000281">
    <property type="term" value="P:mitotic cytokinesis"/>
    <property type="evidence" value="ECO:0007669"/>
    <property type="project" value="TreeGrafter"/>
</dbReference>
<dbReference type="InterPro" id="IPR000219">
    <property type="entry name" value="DH_dom"/>
</dbReference>
<reference evidence="3 4" key="1">
    <citation type="submission" date="2020-08" db="EMBL/GenBank/DDBJ databases">
        <authorList>
            <person name="Hejnol A."/>
        </authorList>
    </citation>
    <scope>NUCLEOTIDE SEQUENCE [LARGE SCALE GENOMIC DNA]</scope>
</reference>
<dbReference type="CDD" id="cd00160">
    <property type="entry name" value="RhoGEF"/>
    <property type="match status" value="1"/>
</dbReference>
<dbReference type="PANTHER" id="PTHR16777">
    <property type="entry name" value="PROTEIN ECT2"/>
    <property type="match status" value="1"/>
</dbReference>
<sequence length="565" mass="64776">MENTQKKTMEESRSGLRQDSDCSRKSIDRTFDDLWTGWLWPEDEVEPPNKLRRVSRSFTSLRMVDNIEGDKESTVTKMQNDPIFVTPTKPVTKRSTKRKRLFNKENLPPLFSESQQSPVRIPAVNVPDICREMSARQKVVVEMLQKERNYAKVLAFMIKVKNELECSNQPGGAILTQHDIRDIFGSLQEIYDTHCQILKQLNYHVNNWQDSCLIGNIIQKNIARLEKVYPPYVKYQDRIARRIAECDSENERFKEYEKKLKFRLDGTRESLAELVIRPVQKLPSMELLLENLLSKTNRSHADYKQLQNALRQLRQVTCKLNEGKRMADEQIKLFELNERIDGLPPTLLSSSRHFLCQANAFGLTEESASMQAVTLFLFDDSLVIGKKKRHMPKSPAALPSTPQRRTTHKFLKEIRLNSVKRVVDVKRDEIKGAFAIVCSEDENERVYAFATAEDQCPIKRDLLTALSKQENVVPSDLFESSSYPMSSNKSLSRAARCLSRRVSRAFSFSRTPKSLQKAMASVTQAISPRTPLSSKLTSMANRRFGLASSMLDLTGACSIPEEKRS</sequence>
<dbReference type="GO" id="GO:2000431">
    <property type="term" value="P:regulation of cytokinesis, actomyosin contractile ring assembly"/>
    <property type="evidence" value="ECO:0007669"/>
    <property type="project" value="InterPro"/>
</dbReference>
<dbReference type="Gene3D" id="2.30.29.30">
    <property type="entry name" value="Pleckstrin-homology domain (PH domain)/Phosphotyrosine-binding domain (PTB)"/>
    <property type="match status" value="1"/>
</dbReference>
<feature type="region of interest" description="Disordered" evidence="1">
    <location>
        <begin position="1"/>
        <end position="23"/>
    </location>
</feature>
<dbReference type="Gene3D" id="1.20.900.10">
    <property type="entry name" value="Dbl homology (DH) domain"/>
    <property type="match status" value="1"/>
</dbReference>
<dbReference type="PANTHER" id="PTHR16777:SF2">
    <property type="entry name" value="PROTEIN ECT2"/>
    <property type="match status" value="1"/>
</dbReference>
<dbReference type="GO" id="GO:0005938">
    <property type="term" value="C:cell cortex"/>
    <property type="evidence" value="ECO:0007669"/>
    <property type="project" value="TreeGrafter"/>
</dbReference>
<dbReference type="AlphaFoldDB" id="A0A7I8WCH7"/>
<gene>
    <name evidence="3" type="ORF">DGYR_LOCUS13191</name>
</gene>
<feature type="domain" description="DH" evidence="2">
    <location>
        <begin position="135"/>
        <end position="323"/>
    </location>
</feature>
<name>A0A7I8WCH7_9ANNE</name>
<dbReference type="Pfam" id="PF00621">
    <property type="entry name" value="RhoGEF"/>
    <property type="match status" value="1"/>
</dbReference>
<accession>A0A7I8WCH7</accession>
<keyword evidence="4" id="KW-1185">Reference proteome</keyword>
<dbReference type="GO" id="GO:0007399">
    <property type="term" value="P:nervous system development"/>
    <property type="evidence" value="ECO:0007669"/>
    <property type="project" value="TreeGrafter"/>
</dbReference>
<comment type="caution">
    <text evidence="3">The sequence shown here is derived from an EMBL/GenBank/DDBJ whole genome shotgun (WGS) entry which is preliminary data.</text>
</comment>
<dbReference type="InterPro" id="IPR011993">
    <property type="entry name" value="PH-like_dom_sf"/>
</dbReference>
<dbReference type="InterPro" id="IPR026817">
    <property type="entry name" value="Ect2"/>
</dbReference>
<dbReference type="Pfam" id="PF21242">
    <property type="entry name" value="ECT2_PH"/>
    <property type="match status" value="1"/>
</dbReference>
<dbReference type="SMART" id="SM00325">
    <property type="entry name" value="RhoGEF"/>
    <property type="match status" value="1"/>
</dbReference>
<dbReference type="EMBL" id="CAJFCJ010000029">
    <property type="protein sequence ID" value="CAD5125889.1"/>
    <property type="molecule type" value="Genomic_DNA"/>
</dbReference>
<evidence type="ECO:0000313" key="4">
    <source>
        <dbReference type="Proteomes" id="UP000549394"/>
    </source>
</evidence>
<dbReference type="SUPFAM" id="SSF48065">
    <property type="entry name" value="DBL homology domain (DH-domain)"/>
    <property type="match status" value="1"/>
</dbReference>
<dbReference type="InterPro" id="IPR035899">
    <property type="entry name" value="DBL_dom_sf"/>
</dbReference>
<dbReference type="SUPFAM" id="SSF50729">
    <property type="entry name" value="PH domain-like"/>
    <property type="match status" value="1"/>
</dbReference>
<dbReference type="GO" id="GO:0005634">
    <property type="term" value="C:nucleus"/>
    <property type="evidence" value="ECO:0007669"/>
    <property type="project" value="InterPro"/>
</dbReference>
<dbReference type="Proteomes" id="UP000549394">
    <property type="component" value="Unassembled WGS sequence"/>
</dbReference>